<organism evidence="1 2">
    <name type="scientific">Microlunatus sagamiharensis</name>
    <dbReference type="NCBI Taxonomy" id="546874"/>
    <lineage>
        <taxon>Bacteria</taxon>
        <taxon>Bacillati</taxon>
        <taxon>Actinomycetota</taxon>
        <taxon>Actinomycetes</taxon>
        <taxon>Propionibacteriales</taxon>
        <taxon>Propionibacteriaceae</taxon>
        <taxon>Microlunatus</taxon>
    </lineage>
</organism>
<dbReference type="STRING" id="546874.SAMN04488544_3611"/>
<keyword evidence="2" id="KW-1185">Reference proteome</keyword>
<name>A0A1H2NAR5_9ACTN</name>
<dbReference type="RefSeq" id="WP_091077612.1">
    <property type="nucleotide sequence ID" value="NZ_LT629799.1"/>
</dbReference>
<dbReference type="AlphaFoldDB" id="A0A1H2NAR5"/>
<evidence type="ECO:0000313" key="2">
    <source>
        <dbReference type="Proteomes" id="UP000198825"/>
    </source>
</evidence>
<proteinExistence type="predicted"/>
<dbReference type="InterPro" id="IPR035169">
    <property type="entry name" value="DUF5318"/>
</dbReference>
<accession>A0A1H2NAR5</accession>
<sequence>MWSQREVIDYALQRRRTLEGLKRPGKRLAKLDACDADPMLLRAAKYHGEQAKVPCPVCESPEMYNLSYTFGDQLGQFSGRIKPPGELEEMAHQYGEFKVVVVEVCLRCSWNHMIVSYLLGDGVKRKPPRRQQTVEDIYG</sequence>
<gene>
    <name evidence="1" type="ORF">SAMN04488544_3611</name>
</gene>
<evidence type="ECO:0000313" key="1">
    <source>
        <dbReference type="EMBL" id="SDV02271.1"/>
    </source>
</evidence>
<dbReference type="OrthoDB" id="3531406at2"/>
<protein>
    <recommendedName>
        <fullName evidence="3">DUF5318 domain-containing protein</fullName>
    </recommendedName>
</protein>
<evidence type="ECO:0008006" key="3">
    <source>
        <dbReference type="Google" id="ProtNLM"/>
    </source>
</evidence>
<dbReference type="Proteomes" id="UP000198825">
    <property type="component" value="Chromosome I"/>
</dbReference>
<dbReference type="Pfam" id="PF17249">
    <property type="entry name" value="DUF5318"/>
    <property type="match status" value="1"/>
</dbReference>
<reference evidence="2" key="1">
    <citation type="submission" date="2016-10" db="EMBL/GenBank/DDBJ databases">
        <authorList>
            <person name="Varghese N."/>
            <person name="Submissions S."/>
        </authorList>
    </citation>
    <scope>NUCLEOTIDE SEQUENCE [LARGE SCALE GENOMIC DNA]</scope>
    <source>
        <strain evidence="2">DSM 21743</strain>
    </source>
</reference>
<dbReference type="EMBL" id="LT629799">
    <property type="protein sequence ID" value="SDV02271.1"/>
    <property type="molecule type" value="Genomic_DNA"/>
</dbReference>